<evidence type="ECO:0000256" key="1">
    <source>
        <dbReference type="ARBA" id="ARBA00004651"/>
    </source>
</evidence>
<feature type="domain" description="HAMP" evidence="13">
    <location>
        <begin position="319"/>
        <end position="371"/>
    </location>
</feature>
<dbReference type="Gene3D" id="6.10.340.10">
    <property type="match status" value="1"/>
</dbReference>
<dbReference type="GO" id="GO:0006935">
    <property type="term" value="P:chemotaxis"/>
    <property type="evidence" value="ECO:0007669"/>
    <property type="project" value="UniProtKB-KW"/>
</dbReference>
<dbReference type="CDD" id="cd12914">
    <property type="entry name" value="PDC1_DGC_like"/>
    <property type="match status" value="1"/>
</dbReference>
<keyword evidence="7 9" id="KW-0807">Transducer</keyword>
<feature type="domain" description="Methyl-accepting transducer" evidence="12">
    <location>
        <begin position="390"/>
        <end position="626"/>
    </location>
</feature>
<keyword evidence="2" id="KW-1003">Cell membrane</keyword>
<evidence type="ECO:0000256" key="5">
    <source>
        <dbReference type="ARBA" id="ARBA00022989"/>
    </source>
</evidence>
<feature type="coiled-coil region" evidence="10">
    <location>
        <begin position="643"/>
        <end position="670"/>
    </location>
</feature>
<dbReference type="Gene3D" id="1.10.287.950">
    <property type="entry name" value="Methyl-accepting chemotaxis protein"/>
    <property type="match status" value="1"/>
</dbReference>
<evidence type="ECO:0000256" key="7">
    <source>
        <dbReference type="ARBA" id="ARBA00023224"/>
    </source>
</evidence>
<dbReference type="GO" id="GO:0007165">
    <property type="term" value="P:signal transduction"/>
    <property type="evidence" value="ECO:0007669"/>
    <property type="project" value="UniProtKB-KW"/>
</dbReference>
<evidence type="ECO:0000259" key="12">
    <source>
        <dbReference type="PROSITE" id="PS50111"/>
    </source>
</evidence>
<comment type="subcellular location">
    <subcellularLocation>
        <location evidence="1">Cell membrane</location>
        <topology evidence="1">Multi-pass membrane protein</topology>
    </subcellularLocation>
</comment>
<dbReference type="InterPro" id="IPR003660">
    <property type="entry name" value="HAMP_dom"/>
</dbReference>
<evidence type="ECO:0000259" key="13">
    <source>
        <dbReference type="PROSITE" id="PS50885"/>
    </source>
</evidence>
<sequence>MRMREGRNLKRNVRVRLTVFILLLSIIPLAILGGMAYYISYNSLYKENVEESYATINGIKNVLETNFTNIKGMLQNIAGNAGSIRFIEACNSGDEATKARYIEDIETSFKHFIQDSGGDIVNISLIAKDGKVVADSIGGTSIGTDMSKASYFKNIMMGSNYDISSPTTYRNGGQVIPIITMSVPVKDDSGLTIGATIITYRLEYFTRYLKEHIENNGFIYLIDKTGTILFYNDETQILNKMDMQLFDKMQNKTGNFNENILGKAMMIFYDTVPTTGWIVARGIPESAFTAAGSYIMHITVYSVIAFAILAFIISSLISKQFSDELTMIMKAMGQAQNGDLTVRVQTKAKDEFGKLAESFNNMMEKIGELVKRVIEASNSVTEMSEGLAAAVEEVSASVQEIASQAEGIASTSTTNAQNLNRAKATTDDLALRAQDVVASTQQSLDSGVQGEEKARVAIGVLENIIDKVNNIKESVDKTSTSIRELMGVMRRIIDFTNTIADIADQTNLLSLNAAIEAARAGEAGRGFAVVADEIRKLAGESRDAAVSIESLIKDVSNMAKEVAENMENTVETVDSSVSQADAARESIGEIIGAIEGIGAAMFNIDSAVQSQTIAIDELSASIAGVTEDINEEVDNIANISAAIEEQSATMEELGATAEDLSATAEGLKEVIEGFKV</sequence>
<evidence type="ECO:0000256" key="3">
    <source>
        <dbReference type="ARBA" id="ARBA00022500"/>
    </source>
</evidence>
<dbReference type="Pfam" id="PF00672">
    <property type="entry name" value="HAMP"/>
    <property type="match status" value="1"/>
</dbReference>
<dbReference type="AlphaFoldDB" id="A0A5D8QAC1"/>
<dbReference type="PROSITE" id="PS50111">
    <property type="entry name" value="CHEMOTAXIS_TRANSDUC_2"/>
    <property type="match status" value="1"/>
</dbReference>
<evidence type="ECO:0000313" key="14">
    <source>
        <dbReference type="EMBL" id="TZE81084.1"/>
    </source>
</evidence>
<evidence type="ECO:0000256" key="4">
    <source>
        <dbReference type="ARBA" id="ARBA00022692"/>
    </source>
</evidence>
<dbReference type="CDD" id="cd12912">
    <property type="entry name" value="PDC2_MCP_like"/>
    <property type="match status" value="1"/>
</dbReference>
<dbReference type="InterPro" id="IPR033479">
    <property type="entry name" value="dCache_1"/>
</dbReference>
<dbReference type="PROSITE" id="PS50885">
    <property type="entry name" value="HAMP"/>
    <property type="match status" value="1"/>
</dbReference>
<protein>
    <submittedName>
        <fullName evidence="14">Methyl-accepting chemotaxis protein</fullName>
    </submittedName>
</protein>
<keyword evidence="5 11" id="KW-1133">Transmembrane helix</keyword>
<feature type="transmembrane region" description="Helical" evidence="11">
    <location>
        <begin position="20"/>
        <end position="39"/>
    </location>
</feature>
<dbReference type="CDD" id="cd11386">
    <property type="entry name" value="MCP_signal"/>
    <property type="match status" value="1"/>
</dbReference>
<dbReference type="SMART" id="SM00304">
    <property type="entry name" value="HAMP"/>
    <property type="match status" value="1"/>
</dbReference>
<dbReference type="SUPFAM" id="SSF58104">
    <property type="entry name" value="Methyl-accepting chemotaxis protein (MCP) signaling domain"/>
    <property type="match status" value="1"/>
</dbReference>
<keyword evidence="4 11" id="KW-0812">Transmembrane</keyword>
<dbReference type="EMBL" id="VTPS01000018">
    <property type="protein sequence ID" value="TZE81084.1"/>
    <property type="molecule type" value="Genomic_DNA"/>
</dbReference>
<evidence type="ECO:0000313" key="15">
    <source>
        <dbReference type="Proteomes" id="UP000322976"/>
    </source>
</evidence>
<organism evidence="14 15">
    <name type="scientific">Calorimonas adulescens</name>
    <dbReference type="NCBI Taxonomy" id="2606906"/>
    <lineage>
        <taxon>Bacteria</taxon>
        <taxon>Bacillati</taxon>
        <taxon>Bacillota</taxon>
        <taxon>Clostridia</taxon>
        <taxon>Thermoanaerobacterales</taxon>
        <taxon>Thermoanaerobacteraceae</taxon>
        <taxon>Calorimonas</taxon>
    </lineage>
</organism>
<comment type="caution">
    <text evidence="14">The sequence shown here is derived from an EMBL/GenBank/DDBJ whole genome shotgun (WGS) entry which is preliminary data.</text>
</comment>
<dbReference type="Gene3D" id="3.30.450.20">
    <property type="entry name" value="PAS domain"/>
    <property type="match status" value="1"/>
</dbReference>
<proteinExistence type="inferred from homology"/>
<evidence type="ECO:0000256" key="10">
    <source>
        <dbReference type="SAM" id="Coils"/>
    </source>
</evidence>
<dbReference type="SMART" id="SM00283">
    <property type="entry name" value="MA"/>
    <property type="match status" value="1"/>
</dbReference>
<name>A0A5D8QAC1_9THEO</name>
<gene>
    <name evidence="14" type="ORF">FWJ32_10715</name>
</gene>
<keyword evidence="10" id="KW-0175">Coiled coil</keyword>
<feature type="transmembrane region" description="Helical" evidence="11">
    <location>
        <begin position="294"/>
        <end position="317"/>
    </location>
</feature>
<dbReference type="PANTHER" id="PTHR32089:SF112">
    <property type="entry name" value="LYSOZYME-LIKE PROTEIN-RELATED"/>
    <property type="match status" value="1"/>
</dbReference>
<dbReference type="Pfam" id="PF00015">
    <property type="entry name" value="MCPsignal"/>
    <property type="match status" value="1"/>
</dbReference>
<evidence type="ECO:0000256" key="9">
    <source>
        <dbReference type="PROSITE-ProRule" id="PRU00284"/>
    </source>
</evidence>
<reference evidence="14 15" key="1">
    <citation type="submission" date="2019-08" db="EMBL/GenBank/DDBJ databases">
        <title>Calorimonas adulescens gen. nov., sp. nov., an anaerobic thermophilic bacterium from Sakhalin hot spring.</title>
        <authorList>
            <person name="Khomyakova M.A."/>
            <person name="Merkel A.Y."/>
            <person name="Novikov A."/>
            <person name="Bonch-Osmolovskaya E.A."/>
            <person name="Slobodkin A.I."/>
        </authorList>
    </citation>
    <scope>NUCLEOTIDE SEQUENCE [LARGE SCALE GENOMIC DNA]</scope>
    <source>
        <strain evidence="14 15">A05MB</strain>
    </source>
</reference>
<keyword evidence="6 11" id="KW-0472">Membrane</keyword>
<dbReference type="InterPro" id="IPR004089">
    <property type="entry name" value="MCPsignal_dom"/>
</dbReference>
<dbReference type="CDD" id="cd06225">
    <property type="entry name" value="HAMP"/>
    <property type="match status" value="1"/>
</dbReference>
<evidence type="ECO:0000256" key="6">
    <source>
        <dbReference type="ARBA" id="ARBA00023136"/>
    </source>
</evidence>
<dbReference type="PANTHER" id="PTHR32089">
    <property type="entry name" value="METHYL-ACCEPTING CHEMOTAXIS PROTEIN MCPB"/>
    <property type="match status" value="1"/>
</dbReference>
<dbReference type="GO" id="GO:0005886">
    <property type="term" value="C:plasma membrane"/>
    <property type="evidence" value="ECO:0007669"/>
    <property type="project" value="UniProtKB-SubCell"/>
</dbReference>
<accession>A0A5D8QAC1</accession>
<comment type="similarity">
    <text evidence="8">Belongs to the methyl-accepting chemotaxis (MCP) protein family.</text>
</comment>
<evidence type="ECO:0000256" key="8">
    <source>
        <dbReference type="ARBA" id="ARBA00029447"/>
    </source>
</evidence>
<keyword evidence="3" id="KW-0145">Chemotaxis</keyword>
<dbReference type="Proteomes" id="UP000322976">
    <property type="component" value="Unassembled WGS sequence"/>
</dbReference>
<evidence type="ECO:0000256" key="11">
    <source>
        <dbReference type="SAM" id="Phobius"/>
    </source>
</evidence>
<evidence type="ECO:0000256" key="2">
    <source>
        <dbReference type="ARBA" id="ARBA00022475"/>
    </source>
</evidence>
<dbReference type="Pfam" id="PF02743">
    <property type="entry name" value="dCache_1"/>
    <property type="match status" value="1"/>
</dbReference>
<keyword evidence="15" id="KW-1185">Reference proteome</keyword>